<dbReference type="InterPro" id="IPR011611">
    <property type="entry name" value="PfkB_dom"/>
</dbReference>
<dbReference type="KEGG" id="bsol:FSW04_16680"/>
<dbReference type="InterPro" id="IPR002139">
    <property type="entry name" value="Ribo/fructo_kinase"/>
</dbReference>
<evidence type="ECO:0000313" key="6">
    <source>
        <dbReference type="Proteomes" id="UP000321805"/>
    </source>
</evidence>
<reference evidence="5 6" key="1">
    <citation type="journal article" date="2018" name="J. Microbiol.">
        <title>Baekduia soli gen. nov., sp. nov., a novel bacterium isolated from the soil of Baekdu Mountain and proposal of a novel family name, Baekduiaceae fam. nov.</title>
        <authorList>
            <person name="An D.S."/>
            <person name="Siddiqi M.Z."/>
            <person name="Kim K.H."/>
            <person name="Yu H.S."/>
            <person name="Im W.T."/>
        </authorList>
    </citation>
    <scope>NUCLEOTIDE SEQUENCE [LARGE SCALE GENOMIC DNA]</scope>
    <source>
        <strain evidence="5 6">BR7-21</strain>
    </source>
</reference>
<keyword evidence="3" id="KW-0418">Kinase</keyword>
<feature type="domain" description="Carbohydrate kinase PfkB" evidence="4">
    <location>
        <begin position="7"/>
        <end position="296"/>
    </location>
</feature>
<dbReference type="AlphaFoldDB" id="A0A5B8U7G3"/>
<evidence type="ECO:0000256" key="1">
    <source>
        <dbReference type="ARBA" id="ARBA00010688"/>
    </source>
</evidence>
<evidence type="ECO:0000256" key="2">
    <source>
        <dbReference type="ARBA" id="ARBA00022679"/>
    </source>
</evidence>
<dbReference type="Pfam" id="PF00294">
    <property type="entry name" value="PfkB"/>
    <property type="match status" value="1"/>
</dbReference>
<dbReference type="GO" id="GO:0016301">
    <property type="term" value="F:kinase activity"/>
    <property type="evidence" value="ECO:0007669"/>
    <property type="project" value="UniProtKB-KW"/>
</dbReference>
<gene>
    <name evidence="5" type="ORF">FSW04_16680</name>
</gene>
<keyword evidence="2" id="KW-0808">Transferase</keyword>
<accession>A0A5B8U7G3</accession>
<dbReference type="Proteomes" id="UP000321805">
    <property type="component" value="Chromosome"/>
</dbReference>
<dbReference type="SUPFAM" id="SSF53613">
    <property type="entry name" value="Ribokinase-like"/>
    <property type="match status" value="1"/>
</dbReference>
<proteinExistence type="inferred from homology"/>
<evidence type="ECO:0000259" key="4">
    <source>
        <dbReference type="Pfam" id="PF00294"/>
    </source>
</evidence>
<evidence type="ECO:0000313" key="5">
    <source>
        <dbReference type="EMBL" id="QEC49046.1"/>
    </source>
</evidence>
<protein>
    <recommendedName>
        <fullName evidence="4">Carbohydrate kinase PfkB domain-containing protein</fullName>
    </recommendedName>
</protein>
<dbReference type="EMBL" id="CP042430">
    <property type="protein sequence ID" value="QEC49046.1"/>
    <property type="molecule type" value="Genomic_DNA"/>
</dbReference>
<name>A0A5B8U7G3_9ACTN</name>
<sequence>MSAGAPIVVVGDVMVDVVALPDAWPPEPGTDTPARVRWAGGGAAANVAAWLADGGVPVVLVARVGDDVAGRAAVAELREAGVDVRATATPQRPTGTCVVLVGGDAERTMLTDRGANLALSPADLPGEALTAGGHLHLSGYVLLDAGGRAAGLAALARARAAGMTTSVDPASAGPLAACGAEAALAWLAGADLLLPNLDEARVLTGEAEPEAAARALAAATGAAEVVVTLGAAGALWTDGRSVQRCAAPPAAVLDSTGAGDAFAAGWLAARRAGREPARALRAGCATGARAVAHLGAHPYL</sequence>
<organism evidence="5 6">
    <name type="scientific">Baekduia soli</name>
    <dbReference type="NCBI Taxonomy" id="496014"/>
    <lineage>
        <taxon>Bacteria</taxon>
        <taxon>Bacillati</taxon>
        <taxon>Actinomycetota</taxon>
        <taxon>Thermoleophilia</taxon>
        <taxon>Solirubrobacterales</taxon>
        <taxon>Baekduiaceae</taxon>
        <taxon>Baekduia</taxon>
    </lineage>
</organism>
<dbReference type="Gene3D" id="3.40.1190.20">
    <property type="match status" value="1"/>
</dbReference>
<dbReference type="PANTHER" id="PTHR43320:SF3">
    <property type="entry name" value="CARBOHYDRATE KINASE PFKB DOMAIN-CONTAINING PROTEIN"/>
    <property type="match status" value="1"/>
</dbReference>
<keyword evidence="6" id="KW-1185">Reference proteome</keyword>
<dbReference type="PANTHER" id="PTHR43320">
    <property type="entry name" value="SUGAR KINASE"/>
    <property type="match status" value="1"/>
</dbReference>
<dbReference type="RefSeq" id="WP_146921262.1">
    <property type="nucleotide sequence ID" value="NZ_CP042430.1"/>
</dbReference>
<dbReference type="OrthoDB" id="9808601at2"/>
<dbReference type="InterPro" id="IPR029056">
    <property type="entry name" value="Ribokinase-like"/>
</dbReference>
<dbReference type="PRINTS" id="PR00990">
    <property type="entry name" value="RIBOKINASE"/>
</dbReference>
<dbReference type="InterPro" id="IPR052700">
    <property type="entry name" value="Carb_kinase_PfkB-like"/>
</dbReference>
<comment type="similarity">
    <text evidence="1">Belongs to the carbohydrate kinase PfkB family.</text>
</comment>
<evidence type="ECO:0000256" key="3">
    <source>
        <dbReference type="ARBA" id="ARBA00022777"/>
    </source>
</evidence>